<comment type="caution">
    <text evidence="1">The sequence shown here is derived from an EMBL/GenBank/DDBJ whole genome shotgun (WGS) entry which is preliminary data.</text>
</comment>
<dbReference type="EMBL" id="JABTDW010000001">
    <property type="protein sequence ID" value="NSB14361.1"/>
    <property type="molecule type" value="Genomic_DNA"/>
</dbReference>
<organism evidence="1 2">
    <name type="scientific">Clostridium beijerinckii</name>
    <name type="common">Clostridium MP</name>
    <dbReference type="NCBI Taxonomy" id="1520"/>
    <lineage>
        <taxon>Bacteria</taxon>
        <taxon>Bacillati</taxon>
        <taxon>Bacillota</taxon>
        <taxon>Clostridia</taxon>
        <taxon>Eubacteriales</taxon>
        <taxon>Clostridiaceae</taxon>
        <taxon>Clostridium</taxon>
    </lineage>
</organism>
<dbReference type="AlphaFoldDB" id="A0AAE5LQ79"/>
<dbReference type="Proteomes" id="UP000822184">
    <property type="component" value="Unassembled WGS sequence"/>
</dbReference>
<sequence>MYVIYEIGRSIRVPPTTVSKATITLIQVLKLKLMDKDYYKKTK</sequence>
<dbReference type="RefSeq" id="WP_264647239.1">
    <property type="nucleotide sequence ID" value="NZ_CP107022.1"/>
</dbReference>
<protein>
    <submittedName>
        <fullName evidence="1">Uncharacterized protein</fullName>
    </submittedName>
</protein>
<accession>A0AAE5LQ79</accession>
<evidence type="ECO:0000313" key="1">
    <source>
        <dbReference type="EMBL" id="NSB14361.1"/>
    </source>
</evidence>
<name>A0AAE5LQ79_CLOBE</name>
<gene>
    <name evidence="1" type="ORF">BCD95_002620</name>
</gene>
<evidence type="ECO:0000313" key="2">
    <source>
        <dbReference type="Proteomes" id="UP000822184"/>
    </source>
</evidence>
<reference evidence="1" key="1">
    <citation type="submission" date="2020-06" db="EMBL/GenBank/DDBJ databases">
        <title>Genomic insights into acetone-butanol-ethanol (ABE) fermentation by sequencing solventogenic clostridia strains.</title>
        <authorList>
            <person name="Brown S."/>
        </authorList>
    </citation>
    <scope>NUCLEOTIDE SEQUENCE</scope>
    <source>
        <strain evidence="1">DJ123</strain>
    </source>
</reference>
<proteinExistence type="predicted"/>